<dbReference type="OrthoDB" id="9799840at2"/>
<keyword evidence="2" id="KW-0732">Signal</keyword>
<feature type="chain" id="PRO_5003630366" evidence="2">
    <location>
        <begin position="21"/>
        <end position="151"/>
    </location>
</feature>
<accession>I0K7N5</accession>
<comment type="similarity">
    <text evidence="1">Belongs to the RutC family.</text>
</comment>
<dbReference type="KEGG" id="fae:FAES_2129"/>
<dbReference type="Gene3D" id="3.30.1330.40">
    <property type="entry name" value="RutC-like"/>
    <property type="match status" value="1"/>
</dbReference>
<proteinExistence type="inferred from homology"/>
<dbReference type="CDD" id="cd00448">
    <property type="entry name" value="YjgF_YER057c_UK114_family"/>
    <property type="match status" value="1"/>
</dbReference>
<dbReference type="PANTHER" id="PTHR11803">
    <property type="entry name" value="2-IMINOBUTANOATE/2-IMINOPROPANOATE DEAMINASE RIDA"/>
    <property type="match status" value="1"/>
</dbReference>
<dbReference type="GO" id="GO:0005829">
    <property type="term" value="C:cytosol"/>
    <property type="evidence" value="ECO:0007669"/>
    <property type="project" value="TreeGrafter"/>
</dbReference>
<dbReference type="EMBL" id="HE796683">
    <property type="protein sequence ID" value="CCH00138.1"/>
    <property type="molecule type" value="Genomic_DNA"/>
</dbReference>
<organism evidence="3 4">
    <name type="scientific">Fibrella aestuarina BUZ 2</name>
    <dbReference type="NCBI Taxonomy" id="1166018"/>
    <lineage>
        <taxon>Bacteria</taxon>
        <taxon>Pseudomonadati</taxon>
        <taxon>Bacteroidota</taxon>
        <taxon>Cytophagia</taxon>
        <taxon>Cytophagales</taxon>
        <taxon>Spirosomataceae</taxon>
        <taxon>Fibrella</taxon>
    </lineage>
</organism>
<dbReference type="RefSeq" id="WP_015331237.1">
    <property type="nucleotide sequence ID" value="NC_020054.1"/>
</dbReference>
<evidence type="ECO:0000256" key="2">
    <source>
        <dbReference type="SAM" id="SignalP"/>
    </source>
</evidence>
<evidence type="ECO:0000313" key="4">
    <source>
        <dbReference type="Proteomes" id="UP000011058"/>
    </source>
</evidence>
<dbReference type="eggNOG" id="COG0251">
    <property type="taxonomic scope" value="Bacteria"/>
</dbReference>
<protein>
    <submittedName>
        <fullName evidence="3">UPF0076 protein</fullName>
    </submittedName>
</protein>
<reference evidence="3 4" key="1">
    <citation type="journal article" date="2012" name="J. Bacteriol.">
        <title>Genome Sequence of Fibrella aestuarina BUZ 2T, a Filamentous Marine Bacterium.</title>
        <authorList>
            <person name="Filippini M."/>
            <person name="Qi W."/>
            <person name="Blom J."/>
            <person name="Goesmann A."/>
            <person name="Smits T.H."/>
            <person name="Bagheri H.C."/>
        </authorList>
    </citation>
    <scope>NUCLEOTIDE SEQUENCE [LARGE SCALE GENOMIC DNA]</scope>
    <source>
        <strain evidence="4">BUZ 2T</strain>
    </source>
</reference>
<dbReference type="HOGENOM" id="CLU_100715_4_2_10"/>
<dbReference type="InterPro" id="IPR006175">
    <property type="entry name" value="YjgF/YER057c/UK114"/>
</dbReference>
<dbReference type="AlphaFoldDB" id="I0K7N5"/>
<keyword evidence="4" id="KW-1185">Reference proteome</keyword>
<evidence type="ECO:0000313" key="3">
    <source>
        <dbReference type="EMBL" id="CCH00138.1"/>
    </source>
</evidence>
<dbReference type="GO" id="GO:0019239">
    <property type="term" value="F:deaminase activity"/>
    <property type="evidence" value="ECO:0007669"/>
    <property type="project" value="TreeGrafter"/>
</dbReference>
<evidence type="ECO:0000256" key="1">
    <source>
        <dbReference type="ARBA" id="ARBA00010552"/>
    </source>
</evidence>
<gene>
    <name evidence="3" type="ORF">FAES_2129</name>
</gene>
<dbReference type="STRING" id="1166018.FAES_2129"/>
<name>I0K7N5_9BACT</name>
<dbReference type="Pfam" id="PF01042">
    <property type="entry name" value="Ribonuc_L-PSP"/>
    <property type="match status" value="1"/>
</dbReference>
<dbReference type="Proteomes" id="UP000011058">
    <property type="component" value="Chromosome"/>
</dbReference>
<dbReference type="SUPFAM" id="SSF55298">
    <property type="entry name" value="YjgF-like"/>
    <property type="match status" value="1"/>
</dbReference>
<dbReference type="InterPro" id="IPR035959">
    <property type="entry name" value="RutC-like_sf"/>
</dbReference>
<feature type="signal peptide" evidence="2">
    <location>
        <begin position="1"/>
        <end position="20"/>
    </location>
</feature>
<dbReference type="PANTHER" id="PTHR11803:SF58">
    <property type="entry name" value="PROTEIN HMF1-RELATED"/>
    <property type="match status" value="1"/>
</dbReference>
<sequence>MKKGFFCVLIACLFSLPSLAQTIEHINPATLSKSPNYSQAVVTTGGRTIYVSGMIAVDKDGKLVGKGDFAAQARQVLNNIKLAVEAAGGTIANIVKIDTYMVNMNDLTTYRAIRLDFLKDLPNKPASTTVQVTRLVQDDYLLEVDAIAVVQ</sequence>